<dbReference type="InterPro" id="IPR047684">
    <property type="entry name" value="Por_som-like"/>
</dbReference>
<dbReference type="GO" id="GO:0016020">
    <property type="term" value="C:membrane"/>
    <property type="evidence" value="ECO:0007669"/>
    <property type="project" value="InterPro"/>
</dbReference>
<evidence type="ECO:0000256" key="2">
    <source>
        <dbReference type="RuleBase" id="RU363072"/>
    </source>
</evidence>
<evidence type="ECO:0000313" key="6">
    <source>
        <dbReference type="Proteomes" id="UP000218238"/>
    </source>
</evidence>
<dbReference type="GO" id="GO:0015288">
    <property type="term" value="F:porin activity"/>
    <property type="evidence" value="ECO:0007669"/>
    <property type="project" value="InterPro"/>
</dbReference>
<dbReference type="AlphaFoldDB" id="A0A2A2TQD2"/>
<dbReference type="NCBIfam" id="NF033921">
    <property type="entry name" value="por_somb"/>
    <property type="match status" value="1"/>
</dbReference>
<sequence length="507" mass="54979">MGREKNGDKYLIAADAVDNLNTDVDANSDRNSDPSSNPSSDPSSDGLIVLPSVTELSDVQPSDWAYQALKSLVERYGILSASPKFRGNQAMTRYEFAAALAATLDKVEGLLGNAIGDEYVRQDAITVRRLQNEYASVLKEVRERIDTTEYKAAEVEANQFSVTTKLQGQQIVGFTGGSSASNTVVSRTRLNLLTSFDKKDLLLTQLESGNNGGDAISQEQRENVNLLGSNGVFANAGGLDYTDVESNLKLRRLYYQFRPTDSFAIAVGAKMSPRDFIDKNSYGNNESLDFSSGAFLNNPLIVQNQIDRTGGAGAAINWNPQNSKLILRGLYIAANANQPGTNPNRGLFGDSHQASLEAEYNPSNKLKLRLQYTNAVVNNTDINALGINAEYSLNRNAGVFGRLGIGNYAGFNTSLNRDFSTYPVSWSVGVGLRNVVVPGTLAGIAIAQPFITGDVGNATQTNFEAFYNFQLSDNISVTPIFSVVTNPDNDKNNGIIWQSALRTVFSF</sequence>
<protein>
    <submittedName>
        <fullName evidence="5">Porin</fullName>
    </submittedName>
</protein>
<comment type="caution">
    <text evidence="5">The sequence shown here is derived from an EMBL/GenBank/DDBJ whole genome shotgun (WGS) entry which is preliminary data.</text>
</comment>
<keyword evidence="6" id="KW-1185">Reference proteome</keyword>
<evidence type="ECO:0000259" key="4">
    <source>
        <dbReference type="PROSITE" id="PS51272"/>
    </source>
</evidence>
<dbReference type="EMBL" id="NTFS01000003">
    <property type="protein sequence ID" value="PAX60679.1"/>
    <property type="molecule type" value="Genomic_DNA"/>
</dbReference>
<dbReference type="Proteomes" id="UP000218238">
    <property type="component" value="Unassembled WGS sequence"/>
</dbReference>
<evidence type="ECO:0000256" key="1">
    <source>
        <dbReference type="ARBA" id="ARBA00008769"/>
    </source>
</evidence>
<dbReference type="PANTHER" id="PTHR43308:SF1">
    <property type="entry name" value="OUTER MEMBRANE PROTEIN ALPHA"/>
    <property type="match status" value="1"/>
</dbReference>
<proteinExistence type="inferred from homology"/>
<dbReference type="InterPro" id="IPR001119">
    <property type="entry name" value="SLH_dom"/>
</dbReference>
<evidence type="ECO:0000313" key="5">
    <source>
        <dbReference type="EMBL" id="PAX60679.1"/>
    </source>
</evidence>
<dbReference type="InterPro" id="IPR051465">
    <property type="entry name" value="Cell_Envelope_Struct_Comp"/>
</dbReference>
<dbReference type="PANTHER" id="PTHR43308">
    <property type="entry name" value="OUTER MEMBRANE PROTEIN ALPHA-RELATED"/>
    <property type="match status" value="1"/>
</dbReference>
<dbReference type="Gene3D" id="2.40.160.180">
    <property type="entry name" value="Carbohydrate-selective porin OprB"/>
    <property type="match status" value="1"/>
</dbReference>
<organism evidence="5 6">
    <name type="scientific">Brunnivagina elsteri CCALA 953</name>
    <dbReference type="NCBI Taxonomy" id="987040"/>
    <lineage>
        <taxon>Bacteria</taxon>
        <taxon>Bacillati</taxon>
        <taxon>Cyanobacteriota</taxon>
        <taxon>Cyanophyceae</taxon>
        <taxon>Nostocales</taxon>
        <taxon>Calotrichaceae</taxon>
        <taxon>Brunnivagina</taxon>
    </lineage>
</organism>
<name>A0A2A2TQD2_9CYAN</name>
<accession>A0A2A2TQD2</accession>
<dbReference type="InterPro" id="IPR007049">
    <property type="entry name" value="Carb-sel_porin_OprB"/>
</dbReference>
<dbReference type="GO" id="GO:0008643">
    <property type="term" value="P:carbohydrate transport"/>
    <property type="evidence" value="ECO:0007669"/>
    <property type="project" value="InterPro"/>
</dbReference>
<comment type="similarity">
    <text evidence="1 2">Belongs to the OprB family.</text>
</comment>
<feature type="region of interest" description="Disordered" evidence="3">
    <location>
        <begin position="21"/>
        <end position="48"/>
    </location>
</feature>
<reference evidence="5 6" key="1">
    <citation type="submission" date="2017-08" db="EMBL/GenBank/DDBJ databases">
        <title>Draft genome sequence of filamentous cyanobacterium Calothrix elsteri CCALA 953.</title>
        <authorList>
            <person name="Gagunashvili A.N."/>
            <person name="Elster J."/>
            <person name="Andresson O.S."/>
        </authorList>
    </citation>
    <scope>NUCLEOTIDE SEQUENCE [LARGE SCALE GENOMIC DNA]</scope>
    <source>
        <strain evidence="5 6">CCALA 953</strain>
    </source>
</reference>
<feature type="compositionally biased region" description="Low complexity" evidence="3">
    <location>
        <begin position="33"/>
        <end position="45"/>
    </location>
</feature>
<gene>
    <name evidence="5" type="ORF">CK510_00610</name>
</gene>
<dbReference type="Pfam" id="PF04966">
    <property type="entry name" value="OprB"/>
    <property type="match status" value="1"/>
</dbReference>
<dbReference type="InterPro" id="IPR038673">
    <property type="entry name" value="OprB_sf"/>
</dbReference>
<feature type="domain" description="SLH" evidence="4">
    <location>
        <begin position="52"/>
        <end position="114"/>
    </location>
</feature>
<evidence type="ECO:0000256" key="3">
    <source>
        <dbReference type="SAM" id="MobiDB-lite"/>
    </source>
</evidence>
<dbReference type="PROSITE" id="PS51272">
    <property type="entry name" value="SLH"/>
    <property type="match status" value="1"/>
</dbReference>
<dbReference type="OrthoDB" id="468251at2"/>